<keyword evidence="2" id="KW-1185">Reference proteome</keyword>
<dbReference type="EMBL" id="JAPFFI010000023">
    <property type="protein sequence ID" value="KAJ6321184.1"/>
    <property type="molecule type" value="Genomic_DNA"/>
</dbReference>
<comment type="caution">
    <text evidence="1">The sequence shown here is derived from an EMBL/GenBank/DDBJ whole genome shotgun (WGS) entry which is preliminary data.</text>
</comment>
<reference evidence="1" key="1">
    <citation type="submission" date="2022-10" db="EMBL/GenBank/DDBJ databases">
        <authorList>
            <person name="Hyden B.L."/>
            <person name="Feng K."/>
            <person name="Yates T."/>
            <person name="Jawdy S."/>
            <person name="Smart L.B."/>
            <person name="Muchero W."/>
        </authorList>
    </citation>
    <scope>NUCLEOTIDE SEQUENCE</scope>
    <source>
        <tissue evidence="1">Shoot tip</tissue>
    </source>
</reference>
<name>A0ABQ8ZZT2_9ROSI</name>
<protein>
    <submittedName>
        <fullName evidence="1">Uncharacterized protein</fullName>
    </submittedName>
</protein>
<dbReference type="EMBL" id="JAPFFI010000023">
    <property type="protein sequence ID" value="KAJ6321185.1"/>
    <property type="molecule type" value="Genomic_DNA"/>
</dbReference>
<reference evidence="1" key="2">
    <citation type="journal article" date="2023" name="Int. J. Mol. Sci.">
        <title>De Novo Assembly and Annotation of 11 Diverse Shrub Willow (Salix) Genomes Reveals Novel Gene Organization in Sex-Linked Regions.</title>
        <authorList>
            <person name="Hyden B."/>
            <person name="Feng K."/>
            <person name="Yates T.B."/>
            <person name="Jawdy S."/>
            <person name="Cereghino C."/>
            <person name="Smart L.B."/>
            <person name="Muchero W."/>
        </authorList>
    </citation>
    <scope>NUCLEOTIDE SEQUENCE</scope>
    <source>
        <tissue evidence="1">Shoot tip</tissue>
    </source>
</reference>
<dbReference type="Proteomes" id="UP001141253">
    <property type="component" value="Chromosome 8"/>
</dbReference>
<organism evidence="1 2">
    <name type="scientific">Salix suchowensis</name>
    <dbReference type="NCBI Taxonomy" id="1278906"/>
    <lineage>
        <taxon>Eukaryota</taxon>
        <taxon>Viridiplantae</taxon>
        <taxon>Streptophyta</taxon>
        <taxon>Embryophyta</taxon>
        <taxon>Tracheophyta</taxon>
        <taxon>Spermatophyta</taxon>
        <taxon>Magnoliopsida</taxon>
        <taxon>eudicotyledons</taxon>
        <taxon>Gunneridae</taxon>
        <taxon>Pentapetalae</taxon>
        <taxon>rosids</taxon>
        <taxon>fabids</taxon>
        <taxon>Malpighiales</taxon>
        <taxon>Salicaceae</taxon>
        <taxon>Saliceae</taxon>
        <taxon>Salix</taxon>
    </lineage>
</organism>
<evidence type="ECO:0000313" key="2">
    <source>
        <dbReference type="Proteomes" id="UP001141253"/>
    </source>
</evidence>
<proteinExistence type="predicted"/>
<accession>A0ABQ8ZZT2</accession>
<gene>
    <name evidence="1" type="ORF">OIU77_011315</name>
</gene>
<sequence length="82" mass="9234">MGSFGGTSVCRGSESRSRVVLTVFSLQFPCQDGERVKTFLGEAADECKEFSLRMMYGPRGFLMDSYLWYVELLSAFLGCYFA</sequence>
<evidence type="ECO:0000313" key="1">
    <source>
        <dbReference type="EMBL" id="KAJ6321184.1"/>
    </source>
</evidence>